<dbReference type="Pfam" id="PF13193">
    <property type="entry name" value="AMP-binding_C"/>
    <property type="match status" value="1"/>
</dbReference>
<comment type="caution">
    <text evidence="5">The sequence shown here is derived from an EMBL/GenBank/DDBJ whole genome shotgun (WGS) entry which is preliminary data.</text>
</comment>
<proteinExistence type="inferred from homology"/>
<dbReference type="Gene3D" id="3.30.300.30">
    <property type="match status" value="1"/>
</dbReference>
<evidence type="ECO:0000259" key="4">
    <source>
        <dbReference type="Pfam" id="PF13193"/>
    </source>
</evidence>
<dbReference type="EMBL" id="JAMRXG010000013">
    <property type="protein sequence ID" value="MCM6777228.1"/>
    <property type="molecule type" value="Genomic_DNA"/>
</dbReference>
<comment type="similarity">
    <text evidence="1">Belongs to the ATP-dependent AMP-binding enzyme family.</text>
</comment>
<evidence type="ECO:0000259" key="3">
    <source>
        <dbReference type="Pfam" id="PF00501"/>
    </source>
</evidence>
<evidence type="ECO:0000313" key="5">
    <source>
        <dbReference type="EMBL" id="MCM6777228.1"/>
    </source>
</evidence>
<dbReference type="Proteomes" id="UP001139157">
    <property type="component" value="Unassembled WGS sequence"/>
</dbReference>
<name>A0A9X2EDN3_9NOCA</name>
<dbReference type="InterPro" id="IPR045851">
    <property type="entry name" value="AMP-bd_C_sf"/>
</dbReference>
<accession>A0A9X2EDN3</accession>
<dbReference type="PANTHER" id="PTHR43201">
    <property type="entry name" value="ACYL-COA SYNTHETASE"/>
    <property type="match status" value="1"/>
</dbReference>
<dbReference type="AlphaFoldDB" id="A0A9X2EDN3"/>
<reference evidence="5" key="1">
    <citation type="submission" date="2022-06" db="EMBL/GenBank/DDBJ databases">
        <title>Novel species in genus nocardia.</title>
        <authorList>
            <person name="Li F."/>
        </authorList>
    </citation>
    <scope>NUCLEOTIDE SEQUENCE</scope>
    <source>
        <strain evidence="5">CDC141</strain>
    </source>
</reference>
<dbReference type="PANTHER" id="PTHR43201:SF5">
    <property type="entry name" value="MEDIUM-CHAIN ACYL-COA LIGASE ACSF2, MITOCHONDRIAL"/>
    <property type="match status" value="1"/>
</dbReference>
<protein>
    <submittedName>
        <fullName evidence="5">AMP-binding protein</fullName>
    </submittedName>
</protein>
<dbReference type="GO" id="GO:0006631">
    <property type="term" value="P:fatty acid metabolic process"/>
    <property type="evidence" value="ECO:0007669"/>
    <property type="project" value="TreeGrafter"/>
</dbReference>
<keyword evidence="6" id="KW-1185">Reference proteome</keyword>
<sequence length="527" mass="55973">MTTVASPKTPALTCGSRRRAQPDALARAGRLGSAILAAGIGRGDKCVIMARNDIEFLEVSVGIASTGANPLPINTRWTAPEVAHVLADADVRIIFAHTEFVPVVEAARELADSDARIVEIAMSAELVTEGGWDRRLGEPTGRHELVEELIAAHLEPVGHIEGAIADSMGVVYTSGTTGKPKGVARERMTPQQLLRIAGANAQRAGLAPGVPMLVAGPLYHTSPNALAVLGLRMGADIVIMPKWDARKFLRLVDAHRIQQVKIVPTMISRILSVPAEERAAYDLSSLTHVIHSAAPCPPALKRAAIELFGEALWEFYGCSEAGTITWIGASEWLAHPGSVGRPADGSAVVIADEHGNPLPAGEIGRVYVRGADYWPNFEYLNLGAPSSPMPGMLWVGDLGYLDGEGYLYLTGRDSEVVIRGGVNIYPAEIENAIIALEGVEDVAVFGVPDAGDLGEAVAAHIQPRPGADLTESTVREALTARLASYKVPTHIRIVESLPRDDSGKVYKRRIQTAYATGEFADSGTGVA</sequence>
<dbReference type="InterPro" id="IPR000873">
    <property type="entry name" value="AMP-dep_synth/lig_dom"/>
</dbReference>
<feature type="domain" description="AMP-dependent synthetase/ligase" evidence="3">
    <location>
        <begin position="6"/>
        <end position="371"/>
    </location>
</feature>
<evidence type="ECO:0000313" key="6">
    <source>
        <dbReference type="Proteomes" id="UP001139157"/>
    </source>
</evidence>
<keyword evidence="2" id="KW-0436">Ligase</keyword>
<dbReference type="InterPro" id="IPR042099">
    <property type="entry name" value="ANL_N_sf"/>
</dbReference>
<dbReference type="SUPFAM" id="SSF56801">
    <property type="entry name" value="Acetyl-CoA synthetase-like"/>
    <property type="match status" value="1"/>
</dbReference>
<dbReference type="Gene3D" id="3.40.50.12780">
    <property type="entry name" value="N-terminal domain of ligase-like"/>
    <property type="match status" value="1"/>
</dbReference>
<organism evidence="5 6">
    <name type="scientific">Nocardia pulmonis</name>
    <dbReference type="NCBI Taxonomy" id="2951408"/>
    <lineage>
        <taxon>Bacteria</taxon>
        <taxon>Bacillati</taxon>
        <taxon>Actinomycetota</taxon>
        <taxon>Actinomycetes</taxon>
        <taxon>Mycobacteriales</taxon>
        <taxon>Nocardiaceae</taxon>
        <taxon>Nocardia</taxon>
    </lineage>
</organism>
<evidence type="ECO:0000256" key="1">
    <source>
        <dbReference type="ARBA" id="ARBA00006432"/>
    </source>
</evidence>
<dbReference type="InterPro" id="IPR025110">
    <property type="entry name" value="AMP-bd_C"/>
</dbReference>
<dbReference type="GO" id="GO:0031956">
    <property type="term" value="F:medium-chain fatty acid-CoA ligase activity"/>
    <property type="evidence" value="ECO:0007669"/>
    <property type="project" value="TreeGrafter"/>
</dbReference>
<evidence type="ECO:0000256" key="2">
    <source>
        <dbReference type="ARBA" id="ARBA00022598"/>
    </source>
</evidence>
<feature type="domain" description="AMP-binding enzyme C-terminal" evidence="4">
    <location>
        <begin position="428"/>
        <end position="504"/>
    </location>
</feature>
<dbReference type="RefSeq" id="WP_251916081.1">
    <property type="nucleotide sequence ID" value="NZ_JAMRXG010000013.1"/>
</dbReference>
<dbReference type="Pfam" id="PF00501">
    <property type="entry name" value="AMP-binding"/>
    <property type="match status" value="1"/>
</dbReference>
<gene>
    <name evidence="5" type="ORF">NDR86_27445</name>
</gene>